<proteinExistence type="predicted"/>
<dbReference type="AlphaFoldDB" id="A0AAE7CXK5"/>
<reference evidence="1 2" key="1">
    <citation type="submission" date="2018-11" db="EMBL/GenBank/DDBJ databases">
        <title>Complete genome sequence of Dickeya zeae strain CE1 infecting Canna edulis Ker-Gawl. in China.</title>
        <authorList>
            <person name="Zhang J."/>
            <person name="Lin B."/>
            <person name="Shen H."/>
            <person name="Jiang S."/>
            <person name="Pu X."/>
            <person name="Sun D."/>
        </authorList>
    </citation>
    <scope>NUCLEOTIDE SEQUENCE [LARGE SCALE GENOMIC DNA]</scope>
    <source>
        <strain evidence="1 2">CE1</strain>
    </source>
</reference>
<organism evidence="1 2">
    <name type="scientific">Dickeya zeae</name>
    <dbReference type="NCBI Taxonomy" id="204042"/>
    <lineage>
        <taxon>Bacteria</taxon>
        <taxon>Pseudomonadati</taxon>
        <taxon>Pseudomonadota</taxon>
        <taxon>Gammaproteobacteria</taxon>
        <taxon>Enterobacterales</taxon>
        <taxon>Pectobacteriaceae</taxon>
        <taxon>Dickeya</taxon>
    </lineage>
</organism>
<name>A0AAE7CXK5_9GAMM</name>
<evidence type="ECO:0000313" key="1">
    <source>
        <dbReference type="EMBL" id="QIZ49822.1"/>
    </source>
</evidence>
<gene>
    <name evidence="1" type="ORF">DWG24_02975</name>
</gene>
<protein>
    <submittedName>
        <fullName evidence="1">Uncharacterized protein</fullName>
    </submittedName>
</protein>
<evidence type="ECO:0000313" key="2">
    <source>
        <dbReference type="Proteomes" id="UP000500801"/>
    </source>
</evidence>
<dbReference type="Proteomes" id="UP000500801">
    <property type="component" value="Chromosome"/>
</dbReference>
<sequence length="69" mass="7951">MAILGHTIAPCQQFLCRGDGLTMFIGSFCRHDRFFYHFHFAFPGMDRYKRRAVLLSVIRGPQNVAQCLS</sequence>
<dbReference type="EMBL" id="CP033622">
    <property type="protein sequence ID" value="QIZ49822.1"/>
    <property type="molecule type" value="Genomic_DNA"/>
</dbReference>
<accession>A0AAE7CXK5</accession>